<keyword evidence="1" id="KW-1133">Transmembrane helix</keyword>
<keyword evidence="1" id="KW-0472">Membrane</keyword>
<dbReference type="EMBL" id="JBHRWN010000002">
    <property type="protein sequence ID" value="MFC3476278.1"/>
    <property type="molecule type" value="Genomic_DNA"/>
</dbReference>
<evidence type="ECO:0000313" key="2">
    <source>
        <dbReference type="EMBL" id="MFC3476278.1"/>
    </source>
</evidence>
<reference evidence="2 3" key="1">
    <citation type="journal article" date="2019" name="Int. J. Syst. Evol. Microbiol.">
        <title>The Global Catalogue of Microorganisms (GCM) 10K type strain sequencing project: providing services to taxonomists for standard genome sequencing and annotation.</title>
        <authorList>
            <consortium name="The Broad Institute Genomics Platform"/>
            <consortium name="The Broad Institute Genome Sequencing Center for Infectious Disease"/>
            <person name="Wu L."/>
            <person name="Ma J."/>
        </authorList>
    </citation>
    <scope>NUCLEOTIDE SEQUENCE [LARGE SCALE GENOMIC DNA]</scope>
    <source>
        <strain evidence="2 3">CGMCC 1.12562</strain>
    </source>
</reference>
<keyword evidence="3" id="KW-1185">Reference proteome</keyword>
<name>A0ABD5NB93_9EURY</name>
<feature type="transmembrane region" description="Helical" evidence="1">
    <location>
        <begin position="73"/>
        <end position="90"/>
    </location>
</feature>
<keyword evidence="1" id="KW-0812">Transmembrane</keyword>
<evidence type="ECO:0000313" key="3">
    <source>
        <dbReference type="Proteomes" id="UP001595660"/>
    </source>
</evidence>
<dbReference type="Proteomes" id="UP001595660">
    <property type="component" value="Unassembled WGS sequence"/>
</dbReference>
<comment type="caution">
    <text evidence="2">The sequence shown here is derived from an EMBL/GenBank/DDBJ whole genome shotgun (WGS) entry which is preliminary data.</text>
</comment>
<accession>A0ABD5NB93</accession>
<sequence length="105" mass="10706">MTEVERFQRAAAWVGAHPYAAAASAASMVGFSVTRGEVVEWVEGVVANAGDYYALVDLGVEALESFPLLGEPLAMIGSPAAGTLGLIVLWKRVRGQNASGGGGGA</sequence>
<organism evidence="2 3">
    <name type="scientific">Halobacterium litoreum</name>
    <dbReference type="NCBI Taxonomy" id="2039234"/>
    <lineage>
        <taxon>Archaea</taxon>
        <taxon>Methanobacteriati</taxon>
        <taxon>Methanobacteriota</taxon>
        <taxon>Stenosarchaea group</taxon>
        <taxon>Halobacteria</taxon>
        <taxon>Halobacteriales</taxon>
        <taxon>Halobacteriaceae</taxon>
        <taxon>Halobacterium</taxon>
    </lineage>
</organism>
<dbReference type="RefSeq" id="WP_232572594.1">
    <property type="nucleotide sequence ID" value="NZ_CP089466.1"/>
</dbReference>
<gene>
    <name evidence="2" type="ORF">ACFOKC_00925</name>
</gene>
<dbReference type="AlphaFoldDB" id="A0ABD5NB93"/>
<dbReference type="GeneID" id="69117812"/>
<evidence type="ECO:0000256" key="1">
    <source>
        <dbReference type="SAM" id="Phobius"/>
    </source>
</evidence>
<proteinExistence type="predicted"/>
<protein>
    <submittedName>
        <fullName evidence="2">Uncharacterized protein</fullName>
    </submittedName>
</protein>